<dbReference type="VEuPathDB" id="FungiDB:RhiirFUN_025352"/>
<accession>U9TK30</accession>
<protein>
    <submittedName>
        <fullName evidence="2">Uncharacterized protein</fullName>
    </submittedName>
</protein>
<reference evidence="2" key="1">
    <citation type="submission" date="2013-07" db="EMBL/GenBank/DDBJ databases">
        <title>The genome of an arbuscular mycorrhizal fungus provides insights into the evolution of the oldest plant symbiosis.</title>
        <authorList>
            <consortium name="DOE Joint Genome Institute"/>
            <person name="Tisserant E."/>
            <person name="Malbreil M."/>
            <person name="Kuo A."/>
            <person name="Kohler A."/>
            <person name="Symeonidi A."/>
            <person name="Balestrini R."/>
            <person name="Charron P."/>
            <person name="Duensing N."/>
            <person name="Frei-dit-Frey N."/>
            <person name="Gianinazzi-Pearson V."/>
            <person name="Gilbert B."/>
            <person name="Handa Y."/>
            <person name="Hijri M."/>
            <person name="Kaul R."/>
            <person name="Kawaguchi M."/>
            <person name="Krajinski F."/>
            <person name="Lammers P."/>
            <person name="Lapierre D."/>
            <person name="Masclaux F.G."/>
            <person name="Murat C."/>
            <person name="Morin E."/>
            <person name="Ndikumana S."/>
            <person name="Pagni M."/>
            <person name="Petitpierre D."/>
            <person name="Requena N."/>
            <person name="Rosikiewicz P."/>
            <person name="Riley R."/>
            <person name="Saito K."/>
            <person name="San Clemente H."/>
            <person name="Shapiro H."/>
            <person name="van Tuinen D."/>
            <person name="Becard G."/>
            <person name="Bonfante P."/>
            <person name="Paszkowski U."/>
            <person name="Shachar-Hill Y."/>
            <person name="Young J.P."/>
            <person name="Sanders I.R."/>
            <person name="Henrissat B."/>
            <person name="Rensing S.A."/>
            <person name="Grigoriev I.V."/>
            <person name="Corradi N."/>
            <person name="Roux C."/>
            <person name="Martin F."/>
        </authorList>
    </citation>
    <scope>NUCLEOTIDE SEQUENCE</scope>
    <source>
        <strain evidence="2">DAOM 197198</strain>
    </source>
</reference>
<feature type="compositionally biased region" description="Polar residues" evidence="1">
    <location>
        <begin position="82"/>
        <end position="92"/>
    </location>
</feature>
<dbReference type="EMBL" id="KI291322">
    <property type="protein sequence ID" value="ESA06663.1"/>
    <property type="molecule type" value="Genomic_DNA"/>
</dbReference>
<evidence type="ECO:0000256" key="1">
    <source>
        <dbReference type="SAM" id="MobiDB-lite"/>
    </source>
</evidence>
<sequence length="275" mass="30560">MVHQTLTKKINPSLTPKKHQTTKDSLFGDAIHDLMGNSDKTQTEKTNDPNSSETKCPYQNSANSPRQNSSASSGQNSSASSVTDPRGTNSTQHTDKKAFTDFQATDEIVLKYDFTDSRKHTTYKAATMLHGLEFVERVIVVRRTKSNVRHHQVFWAYLSLSSTIDRENLDTFDLWNVTPTEVKPEDVLDNVEDDENDNSAPNNSPNQVSTQSTKKSSDTDVELNTIACIIGEQLEPVDFSSKSKVSIKVTSSLTNDDRAVTIDDVVYPVPNPEFG</sequence>
<dbReference type="HOGENOM" id="CLU_1152290_0_0_1"/>
<gene>
    <name evidence="2" type="ORF">GLOINDRAFT_3878</name>
</gene>
<organism evidence="2">
    <name type="scientific">Rhizophagus irregularis (strain DAOM 181602 / DAOM 197198 / MUCL 43194)</name>
    <name type="common">Arbuscular mycorrhizal fungus</name>
    <name type="synonym">Glomus intraradices</name>
    <dbReference type="NCBI Taxonomy" id="747089"/>
    <lineage>
        <taxon>Eukaryota</taxon>
        <taxon>Fungi</taxon>
        <taxon>Fungi incertae sedis</taxon>
        <taxon>Mucoromycota</taxon>
        <taxon>Glomeromycotina</taxon>
        <taxon>Glomeromycetes</taxon>
        <taxon>Glomerales</taxon>
        <taxon>Glomeraceae</taxon>
        <taxon>Rhizophagus</taxon>
    </lineage>
</organism>
<proteinExistence type="predicted"/>
<feature type="compositionally biased region" description="Acidic residues" evidence="1">
    <location>
        <begin position="187"/>
        <end position="197"/>
    </location>
</feature>
<feature type="compositionally biased region" description="Low complexity" evidence="1">
    <location>
        <begin position="67"/>
        <end position="81"/>
    </location>
</feature>
<feature type="region of interest" description="Disordered" evidence="1">
    <location>
        <begin position="185"/>
        <end position="217"/>
    </location>
</feature>
<feature type="compositionally biased region" description="Polar residues" evidence="1">
    <location>
        <begin position="1"/>
        <end position="14"/>
    </location>
</feature>
<name>U9TK30_RHIID</name>
<feature type="region of interest" description="Disordered" evidence="1">
    <location>
        <begin position="1"/>
        <end position="98"/>
    </location>
</feature>
<dbReference type="AlphaFoldDB" id="U9TK30"/>
<feature type="compositionally biased region" description="Polar residues" evidence="1">
    <location>
        <begin position="48"/>
        <end position="66"/>
    </location>
</feature>
<evidence type="ECO:0000313" key="2">
    <source>
        <dbReference type="EMBL" id="ESA06663.1"/>
    </source>
</evidence>